<dbReference type="InterPro" id="IPR011576">
    <property type="entry name" value="Pyridox_Oxase_N"/>
</dbReference>
<keyword evidence="1" id="KW-0560">Oxidoreductase</keyword>
<dbReference type="RefSeq" id="WP_120243287.1">
    <property type="nucleotide sequence ID" value="NZ_RAPO01000001.1"/>
</dbReference>
<protein>
    <submittedName>
        <fullName evidence="3">PPOX class probable F420-dependent enzyme</fullName>
    </submittedName>
</protein>
<proteinExistence type="predicted"/>
<evidence type="ECO:0000313" key="4">
    <source>
        <dbReference type="Proteomes" id="UP000283805"/>
    </source>
</evidence>
<dbReference type="InterPro" id="IPR012349">
    <property type="entry name" value="Split_barrel_FMN-bd"/>
</dbReference>
<dbReference type="GO" id="GO:0005829">
    <property type="term" value="C:cytosol"/>
    <property type="evidence" value="ECO:0007669"/>
    <property type="project" value="TreeGrafter"/>
</dbReference>
<dbReference type="PANTHER" id="PTHR35176:SF6">
    <property type="entry name" value="HEME OXYGENASE HI_0854-RELATED"/>
    <property type="match status" value="1"/>
</dbReference>
<dbReference type="Pfam" id="PF01243">
    <property type="entry name" value="PNPOx_N"/>
    <property type="match status" value="1"/>
</dbReference>
<dbReference type="Proteomes" id="UP000283805">
    <property type="component" value="Unassembled WGS sequence"/>
</dbReference>
<evidence type="ECO:0000256" key="1">
    <source>
        <dbReference type="ARBA" id="ARBA00023002"/>
    </source>
</evidence>
<sequence length="143" mass="16273">MGAFETHSGRIPDSYLDILETESFGHVATLGSDGHPHSSPVWVDHDDGEAVLFNTLRGRTKERNIRSDSRVSISVVDPDDPYRYVSVRGHAELIEEGADDHIDELARQYLDVEDYPHHDEEDEPRVIVRIPAEHVVTRGREYE</sequence>
<comment type="caution">
    <text evidence="3">The sequence shown here is derived from an EMBL/GenBank/DDBJ whole genome shotgun (WGS) entry which is preliminary data.</text>
</comment>
<evidence type="ECO:0000259" key="2">
    <source>
        <dbReference type="Pfam" id="PF01243"/>
    </source>
</evidence>
<name>A0A419WQK8_9EURY</name>
<keyword evidence="4" id="KW-1185">Reference proteome</keyword>
<gene>
    <name evidence="3" type="ORF">ATJ93_0785</name>
</gene>
<evidence type="ECO:0000313" key="3">
    <source>
        <dbReference type="EMBL" id="RKD97793.1"/>
    </source>
</evidence>
<dbReference type="InterPro" id="IPR019920">
    <property type="entry name" value="F420-binding_dom_put"/>
</dbReference>
<dbReference type="EMBL" id="RAPO01000001">
    <property type="protein sequence ID" value="RKD97793.1"/>
    <property type="molecule type" value="Genomic_DNA"/>
</dbReference>
<dbReference type="InterPro" id="IPR052019">
    <property type="entry name" value="F420H2_bilvrd_red/Heme_oxyg"/>
</dbReference>
<dbReference type="GO" id="GO:0016627">
    <property type="term" value="F:oxidoreductase activity, acting on the CH-CH group of donors"/>
    <property type="evidence" value="ECO:0007669"/>
    <property type="project" value="TreeGrafter"/>
</dbReference>
<reference evidence="3 4" key="1">
    <citation type="submission" date="2018-09" db="EMBL/GenBank/DDBJ databases">
        <title>Genomic Encyclopedia of Archaeal and Bacterial Type Strains, Phase II (KMG-II): from individual species to whole genera.</title>
        <authorList>
            <person name="Goeker M."/>
        </authorList>
    </citation>
    <scope>NUCLEOTIDE SEQUENCE [LARGE SCALE GENOMIC DNA]</scope>
    <source>
        <strain evidence="3 4">DSM 13151</strain>
    </source>
</reference>
<dbReference type="PANTHER" id="PTHR35176">
    <property type="entry name" value="HEME OXYGENASE HI_0854-RELATED"/>
    <property type="match status" value="1"/>
</dbReference>
<accession>A0A419WQK8</accession>
<dbReference type="Gene3D" id="2.30.110.10">
    <property type="entry name" value="Electron Transport, Fmn-binding Protein, Chain A"/>
    <property type="match status" value="1"/>
</dbReference>
<dbReference type="GO" id="GO:0070967">
    <property type="term" value="F:coenzyme F420 binding"/>
    <property type="evidence" value="ECO:0007669"/>
    <property type="project" value="TreeGrafter"/>
</dbReference>
<feature type="domain" description="Pyridoxamine 5'-phosphate oxidase N-terminal" evidence="2">
    <location>
        <begin position="12"/>
        <end position="135"/>
    </location>
</feature>
<dbReference type="OrthoDB" id="10511at2157"/>
<dbReference type="AlphaFoldDB" id="A0A419WQK8"/>
<dbReference type="NCBIfam" id="TIGR03618">
    <property type="entry name" value="Rv1155_F420"/>
    <property type="match status" value="1"/>
</dbReference>
<dbReference type="SUPFAM" id="SSF50475">
    <property type="entry name" value="FMN-binding split barrel"/>
    <property type="match status" value="1"/>
</dbReference>
<organism evidence="3 4">
    <name type="scientific">Halopiger aswanensis</name>
    <dbReference type="NCBI Taxonomy" id="148449"/>
    <lineage>
        <taxon>Archaea</taxon>
        <taxon>Methanobacteriati</taxon>
        <taxon>Methanobacteriota</taxon>
        <taxon>Stenosarchaea group</taxon>
        <taxon>Halobacteria</taxon>
        <taxon>Halobacteriales</taxon>
        <taxon>Natrialbaceae</taxon>
        <taxon>Halopiger</taxon>
    </lineage>
</organism>